<dbReference type="EMBL" id="SNYJ01000019">
    <property type="protein sequence ID" value="TDQ36229.1"/>
    <property type="molecule type" value="Genomic_DNA"/>
</dbReference>
<evidence type="ECO:0000313" key="4">
    <source>
        <dbReference type="Proteomes" id="UP000295632"/>
    </source>
</evidence>
<evidence type="ECO:0000256" key="1">
    <source>
        <dbReference type="ARBA" id="ARBA00043985"/>
    </source>
</evidence>
<dbReference type="RefSeq" id="WP_166639375.1">
    <property type="nucleotide sequence ID" value="NZ_SNYJ01000019.1"/>
</dbReference>
<sequence>MSILKRFQTIMNSNIHALIDRSDDPDKIIKEALNSLRQDLGSVKSETSAIEAQTRRAQRALNECETSIEAMQRYAIKAVDEGNDVQARQFLQKKETFVLELDDLHKVYRDVFQRAEQMKQIEEKLASDLEALKSRKAMLETPNAIDEELERALLEVEALAELRNSTDVRPSATNNIDTELEKLKKQRAEHRQS</sequence>
<name>A0A4R6TW49_9BACI</name>
<dbReference type="Proteomes" id="UP000295632">
    <property type="component" value="Unassembled WGS sequence"/>
</dbReference>
<comment type="caution">
    <text evidence="3">The sequence shown here is derived from an EMBL/GenBank/DDBJ whole genome shotgun (WGS) entry which is preliminary data.</text>
</comment>
<dbReference type="Pfam" id="PF04012">
    <property type="entry name" value="PspA_IM30"/>
    <property type="match status" value="1"/>
</dbReference>
<keyword evidence="4" id="KW-1185">Reference proteome</keyword>
<proteinExistence type="inferred from homology"/>
<feature type="compositionally biased region" description="Polar residues" evidence="2">
    <location>
        <begin position="165"/>
        <end position="177"/>
    </location>
</feature>
<gene>
    <name evidence="3" type="ORF">EV213_11918</name>
</gene>
<reference evidence="3 4" key="1">
    <citation type="submission" date="2019-03" db="EMBL/GenBank/DDBJ databases">
        <title>Genomic Encyclopedia of Type Strains, Phase IV (KMG-IV): sequencing the most valuable type-strain genomes for metagenomic binning, comparative biology and taxonomic classification.</title>
        <authorList>
            <person name="Goeker M."/>
        </authorList>
    </citation>
    <scope>NUCLEOTIDE SEQUENCE [LARGE SCALE GENOMIC DNA]</scope>
    <source>
        <strain evidence="3 4">DSM 28697</strain>
    </source>
</reference>
<organism evidence="3 4">
    <name type="scientific">Aureibacillus halotolerans</name>
    <dbReference type="NCBI Taxonomy" id="1508390"/>
    <lineage>
        <taxon>Bacteria</taxon>
        <taxon>Bacillati</taxon>
        <taxon>Bacillota</taxon>
        <taxon>Bacilli</taxon>
        <taxon>Bacillales</taxon>
        <taxon>Bacillaceae</taxon>
        <taxon>Aureibacillus</taxon>
    </lineage>
</organism>
<dbReference type="InterPro" id="IPR007157">
    <property type="entry name" value="PspA_VIPP1"/>
</dbReference>
<protein>
    <submittedName>
        <fullName evidence="3">Phage shock protein A (PspA) family protein</fullName>
    </submittedName>
</protein>
<feature type="region of interest" description="Disordered" evidence="2">
    <location>
        <begin position="164"/>
        <end position="193"/>
    </location>
</feature>
<evidence type="ECO:0000313" key="3">
    <source>
        <dbReference type="EMBL" id="TDQ36229.1"/>
    </source>
</evidence>
<dbReference type="AlphaFoldDB" id="A0A4R6TW49"/>
<evidence type="ECO:0000256" key="2">
    <source>
        <dbReference type="SAM" id="MobiDB-lite"/>
    </source>
</evidence>
<dbReference type="PANTHER" id="PTHR31088:SF6">
    <property type="entry name" value="PHAGE SHOCK PROTEIN A"/>
    <property type="match status" value="1"/>
</dbReference>
<dbReference type="PANTHER" id="PTHR31088">
    <property type="entry name" value="MEMBRANE-ASSOCIATED PROTEIN VIPP1, CHLOROPLASTIC"/>
    <property type="match status" value="1"/>
</dbReference>
<feature type="compositionally biased region" description="Basic residues" evidence="2">
    <location>
        <begin position="184"/>
        <end position="193"/>
    </location>
</feature>
<comment type="similarity">
    <text evidence="1">Belongs to the PspA/Vipp/IM30 family.</text>
</comment>
<accession>A0A4R6TW49</accession>